<keyword evidence="1" id="KW-0449">Lipoprotein</keyword>
<sequence length="244" mass="26306">MRRCPPPCRRAPRLLPPLLAAALLATPGCGRIAASDLARAALWPFGDLLLPRDDGAIPDREVDWSAEPQRAAPPSPEEGPALSLRLGGRRARALLIQEEGERRLWRSAGGLVVATDGARVVATAGLAERVTATRFDDPDPLEDPRALVGREQRARRTVDLARAGRGPSGMRFGLVLTCRLRGAALPEAGEEVLLIEERCSGDARAVNRFWADARTGAVFRSEQWIGEDTPPLAMEVVGPAPPER</sequence>
<dbReference type="Gene3D" id="2.40.360.10">
    <property type="entry name" value="YmcC-like"/>
    <property type="match status" value="1"/>
</dbReference>
<dbReference type="InterPro" id="IPR023373">
    <property type="entry name" value="YmcC_sf"/>
</dbReference>
<name>A0ABS7F7B3_9PROT</name>
<organism evidence="1 2">
    <name type="scientific">Caldovatus aquaticus</name>
    <dbReference type="NCBI Taxonomy" id="2865671"/>
    <lineage>
        <taxon>Bacteria</taxon>
        <taxon>Pseudomonadati</taxon>
        <taxon>Pseudomonadota</taxon>
        <taxon>Alphaproteobacteria</taxon>
        <taxon>Acetobacterales</taxon>
        <taxon>Roseomonadaceae</taxon>
        <taxon>Caldovatus</taxon>
    </lineage>
</organism>
<dbReference type="Proteomes" id="UP001519924">
    <property type="component" value="Unassembled WGS sequence"/>
</dbReference>
<dbReference type="RefSeq" id="WP_220119152.1">
    <property type="nucleotide sequence ID" value="NZ_JAHZUY010000095.1"/>
</dbReference>
<dbReference type="InterPro" id="IPR021308">
    <property type="entry name" value="GfcB"/>
</dbReference>
<evidence type="ECO:0000313" key="2">
    <source>
        <dbReference type="Proteomes" id="UP001519924"/>
    </source>
</evidence>
<comment type="caution">
    <text evidence="1">The sequence shown here is derived from an EMBL/GenBank/DDBJ whole genome shotgun (WGS) entry which is preliminary data.</text>
</comment>
<dbReference type="SUPFAM" id="SSF159270">
    <property type="entry name" value="YmcC-like"/>
    <property type="match status" value="1"/>
</dbReference>
<reference evidence="1 2" key="1">
    <citation type="submission" date="2021-08" db="EMBL/GenBank/DDBJ databases">
        <title>Caldovatus sediminis gen. nov., sp. nov., a moderately thermophilic bacterium isolated from a hot spring.</title>
        <authorList>
            <person name="Hu C.-J."/>
            <person name="Li W.-J."/>
            <person name="Xian W.-D."/>
        </authorList>
    </citation>
    <scope>NUCLEOTIDE SEQUENCE [LARGE SCALE GENOMIC DNA]</scope>
    <source>
        <strain evidence="1 2">SYSU G05006</strain>
    </source>
</reference>
<gene>
    <name evidence="1" type="ORF">K1J50_18075</name>
</gene>
<keyword evidence="2" id="KW-1185">Reference proteome</keyword>
<proteinExistence type="predicted"/>
<evidence type="ECO:0000313" key="1">
    <source>
        <dbReference type="EMBL" id="MBW8271388.1"/>
    </source>
</evidence>
<protein>
    <submittedName>
        <fullName evidence="1">YjbF family lipoprotein</fullName>
    </submittedName>
</protein>
<dbReference type="Pfam" id="PF11102">
    <property type="entry name" value="YjbF"/>
    <property type="match status" value="1"/>
</dbReference>
<dbReference type="EMBL" id="JAHZUY010000095">
    <property type="protein sequence ID" value="MBW8271388.1"/>
    <property type="molecule type" value="Genomic_DNA"/>
</dbReference>
<accession>A0ABS7F7B3</accession>